<evidence type="ECO:0000256" key="1">
    <source>
        <dbReference type="SAM" id="MobiDB-lite"/>
    </source>
</evidence>
<organism evidence="2 3">
    <name type="scientific">Aaosphaeria arxii CBS 175.79</name>
    <dbReference type="NCBI Taxonomy" id="1450172"/>
    <lineage>
        <taxon>Eukaryota</taxon>
        <taxon>Fungi</taxon>
        <taxon>Dikarya</taxon>
        <taxon>Ascomycota</taxon>
        <taxon>Pezizomycotina</taxon>
        <taxon>Dothideomycetes</taxon>
        <taxon>Pleosporomycetidae</taxon>
        <taxon>Pleosporales</taxon>
        <taxon>Pleosporales incertae sedis</taxon>
        <taxon>Aaosphaeria</taxon>
    </lineage>
</organism>
<feature type="compositionally biased region" description="Basic and acidic residues" evidence="1">
    <location>
        <begin position="81"/>
        <end position="96"/>
    </location>
</feature>
<evidence type="ECO:0000313" key="2">
    <source>
        <dbReference type="EMBL" id="KAF2016633.1"/>
    </source>
</evidence>
<gene>
    <name evidence="2" type="ORF">BU24DRAFT_409721</name>
</gene>
<dbReference type="RefSeq" id="XP_033384972.1">
    <property type="nucleotide sequence ID" value="XM_033525940.1"/>
</dbReference>
<reference evidence="2" key="1">
    <citation type="journal article" date="2020" name="Stud. Mycol.">
        <title>101 Dothideomycetes genomes: a test case for predicting lifestyles and emergence of pathogens.</title>
        <authorList>
            <person name="Haridas S."/>
            <person name="Albert R."/>
            <person name="Binder M."/>
            <person name="Bloem J."/>
            <person name="Labutti K."/>
            <person name="Salamov A."/>
            <person name="Andreopoulos B."/>
            <person name="Baker S."/>
            <person name="Barry K."/>
            <person name="Bills G."/>
            <person name="Bluhm B."/>
            <person name="Cannon C."/>
            <person name="Castanera R."/>
            <person name="Culley D."/>
            <person name="Daum C."/>
            <person name="Ezra D."/>
            <person name="Gonzalez J."/>
            <person name="Henrissat B."/>
            <person name="Kuo A."/>
            <person name="Liang C."/>
            <person name="Lipzen A."/>
            <person name="Lutzoni F."/>
            <person name="Magnuson J."/>
            <person name="Mondo S."/>
            <person name="Nolan M."/>
            <person name="Ohm R."/>
            <person name="Pangilinan J."/>
            <person name="Park H.-J."/>
            <person name="Ramirez L."/>
            <person name="Alfaro M."/>
            <person name="Sun H."/>
            <person name="Tritt A."/>
            <person name="Yoshinaga Y."/>
            <person name="Zwiers L.-H."/>
            <person name="Turgeon B."/>
            <person name="Goodwin S."/>
            <person name="Spatafora J."/>
            <person name="Crous P."/>
            <person name="Grigoriev I."/>
        </authorList>
    </citation>
    <scope>NUCLEOTIDE SEQUENCE</scope>
    <source>
        <strain evidence="2">CBS 175.79</strain>
    </source>
</reference>
<feature type="region of interest" description="Disordered" evidence="1">
    <location>
        <begin position="138"/>
        <end position="179"/>
    </location>
</feature>
<protein>
    <submittedName>
        <fullName evidence="2">Uncharacterized protein</fullName>
    </submittedName>
</protein>
<dbReference type="GeneID" id="54283337"/>
<evidence type="ECO:0000313" key="3">
    <source>
        <dbReference type="Proteomes" id="UP000799778"/>
    </source>
</evidence>
<dbReference type="EMBL" id="ML978069">
    <property type="protein sequence ID" value="KAF2016633.1"/>
    <property type="molecule type" value="Genomic_DNA"/>
</dbReference>
<feature type="region of interest" description="Disordered" evidence="1">
    <location>
        <begin position="319"/>
        <end position="342"/>
    </location>
</feature>
<name>A0A6A5XUK7_9PLEO</name>
<proteinExistence type="predicted"/>
<feature type="compositionally biased region" description="Basic and acidic residues" evidence="1">
    <location>
        <begin position="138"/>
        <end position="151"/>
    </location>
</feature>
<feature type="compositionally biased region" description="Acidic residues" evidence="1">
    <location>
        <begin position="101"/>
        <end position="113"/>
    </location>
</feature>
<accession>A0A6A5XUK7</accession>
<feature type="region of interest" description="Disordered" evidence="1">
    <location>
        <begin position="66"/>
        <end position="117"/>
    </location>
</feature>
<dbReference type="Proteomes" id="UP000799778">
    <property type="component" value="Unassembled WGS sequence"/>
</dbReference>
<dbReference type="AlphaFoldDB" id="A0A6A5XUK7"/>
<feature type="region of interest" description="Disordered" evidence="1">
    <location>
        <begin position="223"/>
        <end position="289"/>
    </location>
</feature>
<keyword evidence="3" id="KW-1185">Reference proteome</keyword>
<sequence>MCIILPVDHIVCTHTVAVWQHCINAPRSKAYGLKPCGKIRQHSRPIVTRKKCPHCGGPRFFARRGGLAERGRGSPEPLTSVEEKEERRSMDEDSGYHSEAIIEEDEDVTDDDIPISPKASAVHLRDLRWQQRQYREAEAKLSERRQSHDRVMSPTRRSRPTWRPSLRKEPSEEALSFSRSQQEHYSSVGLALESTITNQTHLPALDTAPTEGIKVVRRKNSTLLHPSSPDQCEPITPPRTPDPWFSAPRPAFAFPISSQLKPQNPPPLTRKDSTLLHPSNPDSEPEHFSSDATAIALTTEAAVPLPAPKRPEFVRKSSTLLHPSSPQSPPLSPGDEEEEEQEVLCNNMAKCDILTPPPSSDSCEFQSTFFHRPTQAKPLFVFPHNLIPRNSSSFQYSQARRRSILHSSLSDTEE</sequence>
<dbReference type="OrthoDB" id="3795884at2759"/>